<evidence type="ECO:0000256" key="4">
    <source>
        <dbReference type="ARBA" id="ARBA00022840"/>
    </source>
</evidence>
<evidence type="ECO:0000256" key="5">
    <source>
        <dbReference type="ARBA" id="ARBA00022989"/>
    </source>
</evidence>
<gene>
    <name evidence="10" type="ORF">HC031_22690</name>
</gene>
<proteinExistence type="predicted"/>
<evidence type="ECO:0000256" key="3">
    <source>
        <dbReference type="ARBA" id="ARBA00022741"/>
    </source>
</evidence>
<evidence type="ECO:0000256" key="6">
    <source>
        <dbReference type="ARBA" id="ARBA00023136"/>
    </source>
</evidence>
<dbReference type="Gene3D" id="3.40.50.300">
    <property type="entry name" value="P-loop containing nucleotide triphosphate hydrolases"/>
    <property type="match status" value="1"/>
</dbReference>
<dbReference type="Proteomes" id="UP000722989">
    <property type="component" value="Unassembled WGS sequence"/>
</dbReference>
<keyword evidence="11" id="KW-1185">Reference proteome</keyword>
<dbReference type="RefSeq" id="WP_167927415.1">
    <property type="nucleotide sequence ID" value="NZ_JAATVY010000019.1"/>
</dbReference>
<dbReference type="InterPro" id="IPR011527">
    <property type="entry name" value="ABC1_TM_dom"/>
</dbReference>
<dbReference type="Gene3D" id="1.20.1560.10">
    <property type="entry name" value="ABC transporter type 1, transmembrane domain"/>
    <property type="match status" value="1"/>
</dbReference>
<feature type="domain" description="ABC transporter" evidence="8">
    <location>
        <begin position="337"/>
        <end position="568"/>
    </location>
</feature>
<dbReference type="SUPFAM" id="SSF52540">
    <property type="entry name" value="P-loop containing nucleoside triphosphate hydrolases"/>
    <property type="match status" value="1"/>
</dbReference>
<dbReference type="InterPro" id="IPR027417">
    <property type="entry name" value="P-loop_NTPase"/>
</dbReference>
<evidence type="ECO:0000256" key="7">
    <source>
        <dbReference type="SAM" id="Phobius"/>
    </source>
</evidence>
<dbReference type="InterPro" id="IPR039421">
    <property type="entry name" value="Type_1_exporter"/>
</dbReference>
<dbReference type="PANTHER" id="PTHR24221">
    <property type="entry name" value="ATP-BINDING CASSETTE SUB-FAMILY B"/>
    <property type="match status" value="1"/>
</dbReference>
<dbReference type="InterPro" id="IPR003593">
    <property type="entry name" value="AAA+_ATPase"/>
</dbReference>
<feature type="transmembrane region" description="Helical" evidence="7">
    <location>
        <begin position="167"/>
        <end position="186"/>
    </location>
</feature>
<dbReference type="InterPro" id="IPR003439">
    <property type="entry name" value="ABC_transporter-like_ATP-bd"/>
</dbReference>
<evidence type="ECO:0000256" key="2">
    <source>
        <dbReference type="ARBA" id="ARBA00022692"/>
    </source>
</evidence>
<keyword evidence="4 10" id="KW-0067">ATP-binding</keyword>
<dbReference type="PROSITE" id="PS00211">
    <property type="entry name" value="ABC_TRANSPORTER_1"/>
    <property type="match status" value="1"/>
</dbReference>
<dbReference type="InterPro" id="IPR017871">
    <property type="entry name" value="ABC_transporter-like_CS"/>
</dbReference>
<keyword evidence="6 7" id="KW-0472">Membrane</keyword>
<dbReference type="Pfam" id="PF00005">
    <property type="entry name" value="ABC_tran"/>
    <property type="match status" value="1"/>
</dbReference>
<dbReference type="PANTHER" id="PTHR24221:SF654">
    <property type="entry name" value="ATP-BINDING CASSETTE SUB-FAMILY B MEMBER 6"/>
    <property type="match status" value="1"/>
</dbReference>
<sequence length="588" mass="62151">MNLSAGARLLRSHLRPHRRALWWLAAWSAVEGVPAFVSGLLVANAIDHGFLARRPLVGFGSLAALGALYAVGALGTRRAFPWLASAVEPLRDSLVTAVVTASLRRALRGEDRAGGSSVSQATVQVETVRILMSSLLRTARQFLVTTVAALGGLFVLSPLIALVTTGLVVLALLAFAGLVRVLVARYRAVVLLGERIGATASPVVEGLRDVVVCGAETRAAREVGRAIDDEAQAQRAYARAWVLRLPVMMLGAQFPLLALLGLSPWLLAGGRLTVGQIAGGAVYLFSRLEPAIRMLIGAGGSILTNLGVVLGRLSEVCAEPPPSAPGAAVLRPPTCDVRLRGVTFAYSAHAEPVVRDLTLDIPEGLHLAVVGPSGVGKSTLANLLTRLARPQRGELTIGGVSLETVDEEHLRRTVALIPQEAYVFAGTVRENLTYLQPHATRADLDRAVAAVGLEETCARLGGYDAEIPPGGETLSSGERQLISLARVFLSAARIVILDEATCYLDPMAEARAEQAFAERVGTLVVIAHRISSAVRADRVLVMDGADPLLGTHEELLRRSPLYAELVGHWSGLGVPARETGLGVPARSR</sequence>
<name>A0ABX0Y592_9ACTN</name>
<keyword evidence="5 7" id="KW-1133">Transmembrane helix</keyword>
<keyword evidence="2 7" id="KW-0812">Transmembrane</keyword>
<comment type="caution">
    <text evidence="10">The sequence shown here is derived from an EMBL/GenBank/DDBJ whole genome shotgun (WGS) entry which is preliminary data.</text>
</comment>
<dbReference type="SMART" id="SM00382">
    <property type="entry name" value="AAA"/>
    <property type="match status" value="1"/>
</dbReference>
<feature type="domain" description="ABC transmembrane type-1" evidence="9">
    <location>
        <begin position="22"/>
        <end position="304"/>
    </location>
</feature>
<keyword evidence="3" id="KW-0547">Nucleotide-binding</keyword>
<dbReference type="PROSITE" id="PS50929">
    <property type="entry name" value="ABC_TM1F"/>
    <property type="match status" value="1"/>
</dbReference>
<evidence type="ECO:0000259" key="8">
    <source>
        <dbReference type="PROSITE" id="PS50893"/>
    </source>
</evidence>
<comment type="subcellular location">
    <subcellularLocation>
        <location evidence="1">Cell membrane</location>
        <topology evidence="1">Multi-pass membrane protein</topology>
    </subcellularLocation>
</comment>
<dbReference type="PROSITE" id="PS50893">
    <property type="entry name" value="ABC_TRANSPORTER_2"/>
    <property type="match status" value="1"/>
</dbReference>
<evidence type="ECO:0000313" key="11">
    <source>
        <dbReference type="Proteomes" id="UP000722989"/>
    </source>
</evidence>
<evidence type="ECO:0000259" key="9">
    <source>
        <dbReference type="PROSITE" id="PS50929"/>
    </source>
</evidence>
<organism evidence="10 11">
    <name type="scientific">Planosporangium thailandense</name>
    <dbReference type="NCBI Taxonomy" id="765197"/>
    <lineage>
        <taxon>Bacteria</taxon>
        <taxon>Bacillati</taxon>
        <taxon>Actinomycetota</taxon>
        <taxon>Actinomycetes</taxon>
        <taxon>Micromonosporales</taxon>
        <taxon>Micromonosporaceae</taxon>
        <taxon>Planosporangium</taxon>
    </lineage>
</organism>
<dbReference type="InterPro" id="IPR036640">
    <property type="entry name" value="ABC1_TM_sf"/>
</dbReference>
<protein>
    <submittedName>
        <fullName evidence="10">ABC transporter ATP-binding protein</fullName>
    </submittedName>
</protein>
<evidence type="ECO:0000313" key="10">
    <source>
        <dbReference type="EMBL" id="NJC72504.1"/>
    </source>
</evidence>
<feature type="transmembrane region" description="Helical" evidence="7">
    <location>
        <begin position="142"/>
        <end position="161"/>
    </location>
</feature>
<reference evidence="10 11" key="1">
    <citation type="submission" date="2020-03" db="EMBL/GenBank/DDBJ databases">
        <title>WGS of the type strain of Planosporangium spp.</title>
        <authorList>
            <person name="Thawai C."/>
        </authorList>
    </citation>
    <scope>NUCLEOTIDE SEQUENCE [LARGE SCALE GENOMIC DNA]</scope>
    <source>
        <strain evidence="10 11">TBRC 5610</strain>
    </source>
</reference>
<dbReference type="EMBL" id="JAATVY010000019">
    <property type="protein sequence ID" value="NJC72504.1"/>
    <property type="molecule type" value="Genomic_DNA"/>
</dbReference>
<dbReference type="SUPFAM" id="SSF90123">
    <property type="entry name" value="ABC transporter transmembrane region"/>
    <property type="match status" value="1"/>
</dbReference>
<dbReference type="GO" id="GO:0005524">
    <property type="term" value="F:ATP binding"/>
    <property type="evidence" value="ECO:0007669"/>
    <property type="project" value="UniProtKB-KW"/>
</dbReference>
<feature type="transmembrane region" description="Helical" evidence="7">
    <location>
        <begin position="21"/>
        <end position="43"/>
    </location>
</feature>
<accession>A0ABX0Y592</accession>
<feature type="transmembrane region" description="Helical" evidence="7">
    <location>
        <begin position="55"/>
        <end position="75"/>
    </location>
</feature>
<feature type="transmembrane region" description="Helical" evidence="7">
    <location>
        <begin position="241"/>
        <end position="259"/>
    </location>
</feature>
<evidence type="ECO:0000256" key="1">
    <source>
        <dbReference type="ARBA" id="ARBA00004651"/>
    </source>
</evidence>